<dbReference type="EnsemblPlants" id="KEH25469">
    <property type="protein sequence ID" value="KEH25469"/>
    <property type="gene ID" value="MTR_6g024035"/>
</dbReference>
<dbReference type="Gene3D" id="1.20.140.40">
    <property type="entry name" value="Invertase/pectin methylesterase inhibitor family protein"/>
    <property type="match status" value="1"/>
</dbReference>
<keyword evidence="9" id="KW-1185">Reference proteome</keyword>
<dbReference type="EMBL" id="CM001222">
    <property type="protein sequence ID" value="KEH25469.1"/>
    <property type="molecule type" value="Genomic_DNA"/>
</dbReference>
<feature type="chain" id="PRO_5014499347" evidence="4">
    <location>
        <begin position="21"/>
        <end position="173"/>
    </location>
</feature>
<dbReference type="NCBIfam" id="TIGR01614">
    <property type="entry name" value="PME_inhib"/>
    <property type="match status" value="1"/>
</dbReference>
<dbReference type="OrthoDB" id="764172at2759"/>
<dbReference type="EMBL" id="PSQE01000006">
    <property type="protein sequence ID" value="RHN50641.1"/>
    <property type="molecule type" value="Genomic_DNA"/>
</dbReference>
<organism evidence="6 9">
    <name type="scientific">Medicago truncatula</name>
    <name type="common">Barrel medic</name>
    <name type="synonym">Medicago tribuloides</name>
    <dbReference type="NCBI Taxonomy" id="3880"/>
    <lineage>
        <taxon>Eukaryota</taxon>
        <taxon>Viridiplantae</taxon>
        <taxon>Streptophyta</taxon>
        <taxon>Embryophyta</taxon>
        <taxon>Tracheophyta</taxon>
        <taxon>Spermatophyta</taxon>
        <taxon>Magnoliopsida</taxon>
        <taxon>eudicotyledons</taxon>
        <taxon>Gunneridae</taxon>
        <taxon>Pentapetalae</taxon>
        <taxon>rosids</taxon>
        <taxon>fabids</taxon>
        <taxon>Fabales</taxon>
        <taxon>Fabaceae</taxon>
        <taxon>Papilionoideae</taxon>
        <taxon>50 kb inversion clade</taxon>
        <taxon>NPAAA clade</taxon>
        <taxon>Hologalegina</taxon>
        <taxon>IRL clade</taxon>
        <taxon>Trifolieae</taxon>
        <taxon>Medicago</taxon>
    </lineage>
</organism>
<evidence type="ECO:0000313" key="6">
    <source>
        <dbReference type="EMBL" id="KEH25469.1"/>
    </source>
</evidence>
<evidence type="ECO:0000256" key="4">
    <source>
        <dbReference type="SAM" id="SignalP"/>
    </source>
</evidence>
<evidence type="ECO:0000313" key="7">
    <source>
        <dbReference type="EMBL" id="RHN50641.1"/>
    </source>
</evidence>
<dbReference type="CDD" id="cd15797">
    <property type="entry name" value="PMEI"/>
    <property type="match status" value="1"/>
</dbReference>
<accession>A0A072U6T8</accession>
<evidence type="ECO:0000256" key="1">
    <source>
        <dbReference type="ARBA" id="ARBA00022729"/>
    </source>
</evidence>
<keyword evidence="2" id="KW-1015">Disulfide bond</keyword>
<dbReference type="GO" id="GO:0046910">
    <property type="term" value="F:pectinesterase inhibitor activity"/>
    <property type="evidence" value="ECO:0007669"/>
    <property type="project" value="InterPro"/>
</dbReference>
<evidence type="ECO:0000313" key="8">
    <source>
        <dbReference type="EnsemblPlants" id="KEH25469"/>
    </source>
</evidence>
<feature type="domain" description="Pectinesterase inhibitor" evidence="5">
    <location>
        <begin position="21"/>
        <end position="169"/>
    </location>
</feature>
<evidence type="ECO:0000259" key="5">
    <source>
        <dbReference type="SMART" id="SM00856"/>
    </source>
</evidence>
<protein>
    <submittedName>
        <fullName evidence="6">Plant invertase/pectin methylesterase inhibitor</fullName>
    </submittedName>
    <submittedName>
        <fullName evidence="7">Putative pectinesterase inhibitor domain-containing protein</fullName>
    </submittedName>
</protein>
<name>A0A072U6T8_MEDTR</name>
<dbReference type="PANTHER" id="PTHR36710:SF20">
    <property type="entry name" value="PECTINESTERASE INHIBITOR DOMAIN PROTEIN"/>
    <property type="match status" value="1"/>
</dbReference>
<sequence length="173" mass="18945">MSRFLILVVVFLFCVASSYAANDVNLQDLCKQTKYPSFCLTLLKSKPRNVGGDLVSLARYSIDVLNTNASATVTLIKKLIAESRGVPKKQAHYKDCLDHFGEDGILGDLLETRLLLKSSDYQGVNIHMAGVMTNVDDCLSGYSSDTSLLPKYANDVNQVADIILIIAAILLKK</sequence>
<comment type="similarity">
    <text evidence="3">Belongs to the PMEI family.</text>
</comment>
<dbReference type="SMART" id="SM00856">
    <property type="entry name" value="PMEI"/>
    <property type="match status" value="1"/>
</dbReference>
<evidence type="ECO:0000256" key="2">
    <source>
        <dbReference type="ARBA" id="ARBA00023157"/>
    </source>
</evidence>
<dbReference type="InterPro" id="IPR006501">
    <property type="entry name" value="Pectinesterase_inhib_dom"/>
</dbReference>
<dbReference type="InterPro" id="IPR052421">
    <property type="entry name" value="PCW_Enzyme_Inhibitor"/>
</dbReference>
<evidence type="ECO:0000313" key="9">
    <source>
        <dbReference type="Proteomes" id="UP000002051"/>
    </source>
</evidence>
<dbReference type="KEGG" id="mtr:25495744"/>
<dbReference type="HOGENOM" id="CLU_099602_1_0_1"/>
<dbReference type="Proteomes" id="UP000265566">
    <property type="component" value="Chromosome 6"/>
</dbReference>
<proteinExistence type="inferred from homology"/>
<dbReference type="SUPFAM" id="SSF101148">
    <property type="entry name" value="Plant invertase/pectin methylesterase inhibitor"/>
    <property type="match status" value="1"/>
</dbReference>
<dbReference type="PANTHER" id="PTHR36710">
    <property type="entry name" value="PECTINESTERASE INHIBITOR-LIKE"/>
    <property type="match status" value="1"/>
</dbReference>
<dbReference type="InterPro" id="IPR034086">
    <property type="entry name" value="PMEI_plant"/>
</dbReference>
<dbReference type="FunFam" id="1.20.140.40:FF:000008">
    <property type="entry name" value="Invertase/pectin methylesterase inhibitor family protein"/>
    <property type="match status" value="1"/>
</dbReference>
<dbReference type="Gramene" id="rna34951">
    <property type="protein sequence ID" value="RHN50641.1"/>
    <property type="gene ID" value="gene34951"/>
</dbReference>
<evidence type="ECO:0000256" key="3">
    <source>
        <dbReference type="ARBA" id="ARBA00038471"/>
    </source>
</evidence>
<reference evidence="6 9" key="2">
    <citation type="journal article" date="2014" name="BMC Genomics">
        <title>An improved genome release (version Mt4.0) for the model legume Medicago truncatula.</title>
        <authorList>
            <person name="Tang H."/>
            <person name="Krishnakumar V."/>
            <person name="Bidwell S."/>
            <person name="Rosen B."/>
            <person name="Chan A."/>
            <person name="Zhou S."/>
            <person name="Gentzbittel L."/>
            <person name="Childs K.L."/>
            <person name="Yandell M."/>
            <person name="Gundlach H."/>
            <person name="Mayer K.F."/>
            <person name="Schwartz D.C."/>
            <person name="Town C.D."/>
        </authorList>
    </citation>
    <scope>GENOME REANNOTATION</scope>
    <source>
        <strain evidence="6">A17</strain>
        <strain evidence="8 9">cv. Jemalong A17</strain>
    </source>
</reference>
<reference evidence="8" key="3">
    <citation type="submission" date="2015-04" db="UniProtKB">
        <authorList>
            <consortium name="EnsemblPlants"/>
        </authorList>
    </citation>
    <scope>IDENTIFICATION</scope>
    <source>
        <strain evidence="8">cv. Jemalong A17</strain>
    </source>
</reference>
<feature type="signal peptide" evidence="4">
    <location>
        <begin position="1"/>
        <end position="20"/>
    </location>
</feature>
<keyword evidence="1 4" id="KW-0732">Signal</keyword>
<dbReference type="InterPro" id="IPR035513">
    <property type="entry name" value="Invertase/methylesterase_inhib"/>
</dbReference>
<dbReference type="Pfam" id="PF04043">
    <property type="entry name" value="PMEI"/>
    <property type="match status" value="1"/>
</dbReference>
<reference evidence="7" key="4">
    <citation type="journal article" date="2018" name="Nat. Plants">
        <title>Whole-genome landscape of Medicago truncatula symbiotic genes.</title>
        <authorList>
            <person name="Pecrix Y."/>
            <person name="Gamas P."/>
            <person name="Carrere S."/>
        </authorList>
    </citation>
    <scope>NUCLEOTIDE SEQUENCE</scope>
    <source>
        <tissue evidence="7">Leaves</tissue>
    </source>
</reference>
<reference evidence="6 9" key="1">
    <citation type="journal article" date="2011" name="Nature">
        <title>The Medicago genome provides insight into the evolution of rhizobial symbioses.</title>
        <authorList>
            <person name="Young N.D."/>
            <person name="Debelle F."/>
            <person name="Oldroyd G.E."/>
            <person name="Geurts R."/>
            <person name="Cannon S.B."/>
            <person name="Udvardi M.K."/>
            <person name="Benedito V.A."/>
            <person name="Mayer K.F."/>
            <person name="Gouzy J."/>
            <person name="Schoof H."/>
            <person name="Van de Peer Y."/>
            <person name="Proost S."/>
            <person name="Cook D.R."/>
            <person name="Meyers B.C."/>
            <person name="Spannagl M."/>
            <person name="Cheung F."/>
            <person name="De Mita S."/>
            <person name="Krishnakumar V."/>
            <person name="Gundlach H."/>
            <person name="Zhou S."/>
            <person name="Mudge J."/>
            <person name="Bharti A.K."/>
            <person name="Murray J.D."/>
            <person name="Naoumkina M.A."/>
            <person name="Rosen B."/>
            <person name="Silverstein K.A."/>
            <person name="Tang H."/>
            <person name="Rombauts S."/>
            <person name="Zhao P.X."/>
            <person name="Zhou P."/>
            <person name="Barbe V."/>
            <person name="Bardou P."/>
            <person name="Bechner M."/>
            <person name="Bellec A."/>
            <person name="Berger A."/>
            <person name="Berges H."/>
            <person name="Bidwell S."/>
            <person name="Bisseling T."/>
            <person name="Choisne N."/>
            <person name="Couloux A."/>
            <person name="Denny R."/>
            <person name="Deshpande S."/>
            <person name="Dai X."/>
            <person name="Doyle J.J."/>
            <person name="Dudez A.M."/>
            <person name="Farmer A.D."/>
            <person name="Fouteau S."/>
            <person name="Franken C."/>
            <person name="Gibelin C."/>
            <person name="Gish J."/>
            <person name="Goldstein S."/>
            <person name="Gonzalez A.J."/>
            <person name="Green P.J."/>
            <person name="Hallab A."/>
            <person name="Hartog M."/>
            <person name="Hua A."/>
            <person name="Humphray S.J."/>
            <person name="Jeong D.H."/>
            <person name="Jing Y."/>
            <person name="Jocker A."/>
            <person name="Kenton S.M."/>
            <person name="Kim D.J."/>
            <person name="Klee K."/>
            <person name="Lai H."/>
            <person name="Lang C."/>
            <person name="Lin S."/>
            <person name="Macmil S.L."/>
            <person name="Magdelenat G."/>
            <person name="Matthews L."/>
            <person name="McCorrison J."/>
            <person name="Monaghan E.L."/>
            <person name="Mun J.H."/>
            <person name="Najar F.Z."/>
            <person name="Nicholson C."/>
            <person name="Noirot C."/>
            <person name="O'Bleness M."/>
            <person name="Paule C.R."/>
            <person name="Poulain J."/>
            <person name="Prion F."/>
            <person name="Qin B."/>
            <person name="Qu C."/>
            <person name="Retzel E.F."/>
            <person name="Riddle C."/>
            <person name="Sallet E."/>
            <person name="Samain S."/>
            <person name="Samson N."/>
            <person name="Sanders I."/>
            <person name="Saurat O."/>
            <person name="Scarpelli C."/>
            <person name="Schiex T."/>
            <person name="Segurens B."/>
            <person name="Severin A.J."/>
            <person name="Sherrier D.J."/>
            <person name="Shi R."/>
            <person name="Sims S."/>
            <person name="Singer S.R."/>
            <person name="Sinharoy S."/>
            <person name="Sterck L."/>
            <person name="Viollet A."/>
            <person name="Wang B.B."/>
            <person name="Wang K."/>
            <person name="Wang M."/>
            <person name="Wang X."/>
            <person name="Warfsmann J."/>
            <person name="Weissenbach J."/>
            <person name="White D.D."/>
            <person name="White J.D."/>
            <person name="Wiley G.B."/>
            <person name="Wincker P."/>
            <person name="Xing Y."/>
            <person name="Yang L."/>
            <person name="Yao Z."/>
            <person name="Ying F."/>
            <person name="Zhai J."/>
            <person name="Zhou L."/>
            <person name="Zuber A."/>
            <person name="Denarie J."/>
            <person name="Dixon R.A."/>
            <person name="May G.D."/>
            <person name="Schwartz D.C."/>
            <person name="Rogers J."/>
            <person name="Quetier F."/>
            <person name="Town C.D."/>
            <person name="Roe B.A."/>
        </authorList>
    </citation>
    <scope>NUCLEOTIDE SEQUENCE [LARGE SCALE GENOMIC DNA]</scope>
    <source>
        <strain evidence="6">A17</strain>
        <strain evidence="8 9">cv. Jemalong A17</strain>
    </source>
</reference>
<dbReference type="AlphaFoldDB" id="A0A072U6T8"/>
<gene>
    <name evidence="8" type="primary">25495744</name>
    <name evidence="6" type="ordered locus">MTR_6g024035</name>
    <name evidence="7" type="ORF">MtrunA17_Chr6g0459671</name>
</gene>
<dbReference type="Proteomes" id="UP000002051">
    <property type="component" value="Chromosome 6"/>
</dbReference>